<accession>A0A0A9TQ36</accession>
<dbReference type="EMBL" id="GBRH01167469">
    <property type="protein sequence ID" value="JAE30427.1"/>
    <property type="molecule type" value="Transcribed_RNA"/>
</dbReference>
<sequence length="24" mass="2891">MFVWVKTNGNKRKKKFCFLALAYP</sequence>
<reference evidence="1" key="2">
    <citation type="journal article" date="2015" name="Data Brief">
        <title>Shoot transcriptome of the giant reed, Arundo donax.</title>
        <authorList>
            <person name="Barrero R.A."/>
            <person name="Guerrero F.D."/>
            <person name="Moolhuijzen P."/>
            <person name="Goolsby J.A."/>
            <person name="Tidwell J."/>
            <person name="Bellgard S.E."/>
            <person name="Bellgard M.I."/>
        </authorList>
    </citation>
    <scope>NUCLEOTIDE SEQUENCE</scope>
    <source>
        <tissue evidence="1">Shoot tissue taken approximately 20 cm above the soil surface</tissue>
    </source>
</reference>
<dbReference type="AlphaFoldDB" id="A0A0A9TQ36"/>
<evidence type="ECO:0000313" key="1">
    <source>
        <dbReference type="EMBL" id="JAE30427.1"/>
    </source>
</evidence>
<protein>
    <submittedName>
        <fullName evidence="1">Uncharacterized protein</fullName>
    </submittedName>
</protein>
<reference evidence="1" key="1">
    <citation type="submission" date="2014-09" db="EMBL/GenBank/DDBJ databases">
        <authorList>
            <person name="Magalhaes I.L.F."/>
            <person name="Oliveira U."/>
            <person name="Santos F.R."/>
            <person name="Vidigal T.H.D.A."/>
            <person name="Brescovit A.D."/>
            <person name="Santos A.J."/>
        </authorList>
    </citation>
    <scope>NUCLEOTIDE SEQUENCE</scope>
    <source>
        <tissue evidence="1">Shoot tissue taken approximately 20 cm above the soil surface</tissue>
    </source>
</reference>
<name>A0A0A9TQ36_ARUDO</name>
<proteinExistence type="predicted"/>
<organism evidence="1">
    <name type="scientific">Arundo donax</name>
    <name type="common">Giant reed</name>
    <name type="synonym">Donax arundinaceus</name>
    <dbReference type="NCBI Taxonomy" id="35708"/>
    <lineage>
        <taxon>Eukaryota</taxon>
        <taxon>Viridiplantae</taxon>
        <taxon>Streptophyta</taxon>
        <taxon>Embryophyta</taxon>
        <taxon>Tracheophyta</taxon>
        <taxon>Spermatophyta</taxon>
        <taxon>Magnoliopsida</taxon>
        <taxon>Liliopsida</taxon>
        <taxon>Poales</taxon>
        <taxon>Poaceae</taxon>
        <taxon>PACMAD clade</taxon>
        <taxon>Arundinoideae</taxon>
        <taxon>Arundineae</taxon>
        <taxon>Arundo</taxon>
    </lineage>
</organism>